<evidence type="ECO:0000256" key="6">
    <source>
        <dbReference type="ARBA" id="ARBA00023136"/>
    </source>
</evidence>
<organism evidence="12 13">
    <name type="scientific">Eleusine coracana subsp. coracana</name>
    <dbReference type="NCBI Taxonomy" id="191504"/>
    <lineage>
        <taxon>Eukaryota</taxon>
        <taxon>Viridiplantae</taxon>
        <taxon>Streptophyta</taxon>
        <taxon>Embryophyta</taxon>
        <taxon>Tracheophyta</taxon>
        <taxon>Spermatophyta</taxon>
        <taxon>Magnoliopsida</taxon>
        <taxon>Liliopsida</taxon>
        <taxon>Poales</taxon>
        <taxon>Poaceae</taxon>
        <taxon>PACMAD clade</taxon>
        <taxon>Chloridoideae</taxon>
        <taxon>Cynodonteae</taxon>
        <taxon>Eleusininae</taxon>
        <taxon>Eleusine</taxon>
    </lineage>
</organism>
<evidence type="ECO:0000313" key="11">
    <source>
        <dbReference type="EMBL" id="GJM88991.1"/>
    </source>
</evidence>
<accession>A0AAV5BU12</accession>
<dbReference type="SMART" id="SM00248">
    <property type="entry name" value="ANK"/>
    <property type="match status" value="7"/>
</dbReference>
<evidence type="ECO:0000256" key="2">
    <source>
        <dbReference type="ARBA" id="ARBA00022692"/>
    </source>
</evidence>
<dbReference type="Gene3D" id="1.25.40.20">
    <property type="entry name" value="Ankyrin repeat-containing domain"/>
    <property type="match status" value="3"/>
</dbReference>
<keyword evidence="13" id="KW-1185">Reference proteome</keyword>
<dbReference type="AlphaFoldDB" id="A0AAV5BU12"/>
<dbReference type="InterPro" id="IPR002110">
    <property type="entry name" value="Ankyrin_rpt"/>
</dbReference>
<feature type="repeat" description="ANK" evidence="7">
    <location>
        <begin position="252"/>
        <end position="284"/>
    </location>
</feature>
<reference evidence="12" key="2">
    <citation type="submission" date="2021-12" db="EMBL/GenBank/DDBJ databases">
        <title>Resequencing data analysis of finger millet.</title>
        <authorList>
            <person name="Hatakeyama M."/>
            <person name="Aluri S."/>
            <person name="Balachadran M.T."/>
            <person name="Sivarajan S.R."/>
            <person name="Poveda L."/>
            <person name="Shimizu-Inatsugi R."/>
            <person name="Schlapbach R."/>
            <person name="Sreeman S.M."/>
            <person name="Shimizu K.K."/>
        </authorList>
    </citation>
    <scope>NUCLEOTIDE SEQUENCE</scope>
</reference>
<evidence type="ECO:0000256" key="5">
    <source>
        <dbReference type="ARBA" id="ARBA00023043"/>
    </source>
</evidence>
<keyword evidence="5 7" id="KW-0040">ANK repeat</keyword>
<feature type="transmembrane region" description="Helical" evidence="9">
    <location>
        <begin position="714"/>
        <end position="736"/>
    </location>
</feature>
<comment type="subcellular location">
    <subcellularLocation>
        <location evidence="1">Membrane</location>
        <topology evidence="1">Multi-pass membrane protein</topology>
    </subcellularLocation>
</comment>
<evidence type="ECO:0000313" key="12">
    <source>
        <dbReference type="EMBL" id="GJM89392.1"/>
    </source>
</evidence>
<dbReference type="GO" id="GO:0005886">
    <property type="term" value="C:plasma membrane"/>
    <property type="evidence" value="ECO:0007669"/>
    <property type="project" value="TreeGrafter"/>
</dbReference>
<evidence type="ECO:0000256" key="4">
    <source>
        <dbReference type="ARBA" id="ARBA00022989"/>
    </source>
</evidence>
<feature type="repeat" description="ANK" evidence="7">
    <location>
        <begin position="443"/>
        <end position="476"/>
    </location>
</feature>
<keyword evidence="3" id="KW-0677">Repeat</keyword>
<feature type="transmembrane region" description="Helical" evidence="9">
    <location>
        <begin position="640"/>
        <end position="663"/>
    </location>
</feature>
<dbReference type="InterPro" id="IPR026961">
    <property type="entry name" value="PGG_dom"/>
</dbReference>
<keyword evidence="2 9" id="KW-0812">Transmembrane</keyword>
<proteinExistence type="predicted"/>
<feature type="repeat" description="ANK" evidence="7">
    <location>
        <begin position="139"/>
        <end position="171"/>
    </location>
</feature>
<feature type="transmembrane region" description="Helical" evidence="9">
    <location>
        <begin position="669"/>
        <end position="693"/>
    </location>
</feature>
<evidence type="ECO:0000256" key="7">
    <source>
        <dbReference type="PROSITE-ProRule" id="PRU00023"/>
    </source>
</evidence>
<comment type="caution">
    <text evidence="12">The sequence shown here is derived from an EMBL/GenBank/DDBJ whole genome shotgun (WGS) entry which is preliminary data.</text>
</comment>
<dbReference type="PROSITE" id="PS50088">
    <property type="entry name" value="ANK_REPEAT"/>
    <property type="match status" value="4"/>
</dbReference>
<feature type="repeat" description="ANK" evidence="7">
    <location>
        <begin position="184"/>
        <end position="216"/>
    </location>
</feature>
<dbReference type="Pfam" id="PF12796">
    <property type="entry name" value="Ank_2"/>
    <property type="match status" value="3"/>
</dbReference>
<dbReference type="PROSITE" id="PS50297">
    <property type="entry name" value="ANK_REP_REGION"/>
    <property type="match status" value="4"/>
</dbReference>
<dbReference type="EMBL" id="BQKI01000002">
    <property type="protein sequence ID" value="GJM89392.1"/>
    <property type="molecule type" value="Genomic_DNA"/>
</dbReference>
<feature type="domain" description="PGG" evidence="10">
    <location>
        <begin position="537"/>
        <end position="661"/>
    </location>
</feature>
<dbReference type="InterPro" id="IPR036770">
    <property type="entry name" value="Ankyrin_rpt-contain_sf"/>
</dbReference>
<feature type="transmembrane region" description="Helical" evidence="9">
    <location>
        <begin position="541"/>
        <end position="563"/>
    </location>
</feature>
<dbReference type="Pfam" id="PF13962">
    <property type="entry name" value="PGG"/>
    <property type="match status" value="1"/>
</dbReference>
<keyword evidence="6 9" id="KW-0472">Membrane</keyword>
<dbReference type="PANTHER" id="PTHR24186">
    <property type="entry name" value="PROTEIN PHOSPHATASE 1 REGULATORY SUBUNIT"/>
    <property type="match status" value="1"/>
</dbReference>
<name>A0AAV5BU12_ELECO</name>
<dbReference type="PANTHER" id="PTHR24186:SF50">
    <property type="entry name" value="ANKYRIN REPEAT-CONTAINING PROTEIN ITN1-LIKE ISOFORM X1"/>
    <property type="match status" value="1"/>
</dbReference>
<evidence type="ECO:0000256" key="3">
    <source>
        <dbReference type="ARBA" id="ARBA00022737"/>
    </source>
</evidence>
<evidence type="ECO:0000256" key="1">
    <source>
        <dbReference type="ARBA" id="ARBA00004141"/>
    </source>
</evidence>
<evidence type="ECO:0000256" key="8">
    <source>
        <dbReference type="SAM" id="MobiDB-lite"/>
    </source>
</evidence>
<protein>
    <recommendedName>
        <fullName evidence="10">PGG domain-containing protein</fullName>
    </recommendedName>
</protein>
<sequence>MASQAIPVASTSEEWRQLLQDTLGTVDGAAVAASLARREVVINVSSSEKDQAKGPTSSKKTDRGTHKSGALNEGHGDVESDIITHSAHDNSAGPVITEEPASVLHVVAAAGDGERHLKCARMIFAKASHLLTTAAPNSKGETPLHCAARVGNTNMVAYLIELAIGVNGVDYDKARDLVRMQNKRGETALHEAVRFDNLKMVQVLLSADRELAQIDAEDGTSPLYLACSLCHIGSVRLILHEGKDEPSYSGPRGQNVLHVAALQNSRDMTELLLQRNKDLAKQRDKDGSTPLHYAASAPDPFFRFTVNVFSASNFERTSLGFYLVPSTFLTKAFQSRKLAILFPQFAVVLHLLLRVDPASAFQPDNQGSFPVHVAASAGCTVSLMILFTRYPGCAGMRNADGQTFLHVAVQKKRLGVVRFATRFMLGPGRQPLATSVVNAQDKNGDTALHLAVDAGELYMCRLLIMNRHTNINLRNMDGKTPMDIAAGRVESGFYFGLSATRRILTMLSFANALAGNNRRDQMQEYHPHLDEKAESDKIKDFAQIVGIGSVLVSTATFAAALAVPGGVWSPGDSGGKRLVAPPPAVALAGTPVLTGSYVFDGFVISNTLAFICSTLATFTLVYCGVAAVDIRKRFQMVSFSLILLLCSARSFCAAFTFASYLLLAKVAHGTAMASCVLTSLALLDGFMFLRSSLNDMLVIFWRRRTYSLLRYGPPFLLTNFLYPFWPYVVIGGYLLYDFLTGGKLHSPGRH</sequence>
<dbReference type="Pfam" id="PF13637">
    <property type="entry name" value="Ank_4"/>
    <property type="match status" value="1"/>
</dbReference>
<evidence type="ECO:0000259" key="10">
    <source>
        <dbReference type="Pfam" id="PF13962"/>
    </source>
</evidence>
<dbReference type="Proteomes" id="UP001054889">
    <property type="component" value="Unassembled WGS sequence"/>
</dbReference>
<feature type="transmembrane region" description="Helical" evidence="9">
    <location>
        <begin position="608"/>
        <end position="628"/>
    </location>
</feature>
<feature type="transmembrane region" description="Helical" evidence="9">
    <location>
        <begin position="367"/>
        <end position="387"/>
    </location>
</feature>
<dbReference type="EMBL" id="BQKI01000002">
    <property type="protein sequence ID" value="GJM88991.1"/>
    <property type="molecule type" value="Genomic_DNA"/>
</dbReference>
<reference evidence="12" key="1">
    <citation type="journal article" date="2018" name="DNA Res.">
        <title>Multiple hybrid de novo genome assembly of finger millet, an orphan allotetraploid crop.</title>
        <authorList>
            <person name="Hatakeyama M."/>
            <person name="Aluri S."/>
            <person name="Balachadran M.T."/>
            <person name="Sivarajan S.R."/>
            <person name="Patrignani A."/>
            <person name="Gruter S."/>
            <person name="Poveda L."/>
            <person name="Shimizu-Inatsugi R."/>
            <person name="Baeten J."/>
            <person name="Francoijs K.J."/>
            <person name="Nataraja K.N."/>
            <person name="Reddy Y.A.N."/>
            <person name="Phadnis S."/>
            <person name="Ravikumar R.L."/>
            <person name="Schlapbach R."/>
            <person name="Sreeman S.M."/>
            <person name="Shimizu K.K."/>
        </authorList>
    </citation>
    <scope>NUCLEOTIDE SEQUENCE</scope>
</reference>
<evidence type="ECO:0000313" key="13">
    <source>
        <dbReference type="Proteomes" id="UP001054889"/>
    </source>
</evidence>
<dbReference type="SUPFAM" id="SSF48403">
    <property type="entry name" value="Ankyrin repeat"/>
    <property type="match status" value="2"/>
</dbReference>
<feature type="region of interest" description="Disordered" evidence="8">
    <location>
        <begin position="45"/>
        <end position="77"/>
    </location>
</feature>
<gene>
    <name evidence="12" type="primary">ga05583</name>
    <name evidence="11" type="synonym">ga05129</name>
    <name evidence="11" type="ORF">PR202_ga05129</name>
    <name evidence="12" type="ORF">PR202_ga05583</name>
</gene>
<keyword evidence="4 9" id="KW-1133">Transmembrane helix</keyword>
<evidence type="ECO:0000256" key="9">
    <source>
        <dbReference type="SAM" id="Phobius"/>
    </source>
</evidence>